<dbReference type="InterPro" id="IPR029061">
    <property type="entry name" value="THDP-binding"/>
</dbReference>
<organism evidence="6 7">
    <name type="scientific">Achromobacter agilis</name>
    <dbReference type="NCBI Taxonomy" id="1353888"/>
    <lineage>
        <taxon>Bacteria</taxon>
        <taxon>Pseudomonadati</taxon>
        <taxon>Pseudomonadota</taxon>
        <taxon>Betaproteobacteria</taxon>
        <taxon>Burkholderiales</taxon>
        <taxon>Alcaligenaceae</taxon>
        <taxon>Achromobacter</taxon>
    </lineage>
</organism>
<dbReference type="Gene3D" id="3.40.50.970">
    <property type="match status" value="2"/>
</dbReference>
<dbReference type="Pfam" id="PF02775">
    <property type="entry name" value="TPP_enzyme_C"/>
    <property type="match status" value="1"/>
</dbReference>
<comment type="cofactor">
    <cofactor evidence="1">
        <name>thiamine diphosphate</name>
        <dbReference type="ChEBI" id="CHEBI:58937"/>
    </cofactor>
</comment>
<evidence type="ECO:0000256" key="1">
    <source>
        <dbReference type="ARBA" id="ARBA00001964"/>
    </source>
</evidence>
<dbReference type="AlphaFoldDB" id="A0A446C6X4"/>
<dbReference type="GO" id="GO:0009099">
    <property type="term" value="P:L-valine biosynthetic process"/>
    <property type="evidence" value="ECO:0007669"/>
    <property type="project" value="TreeGrafter"/>
</dbReference>
<sequence length="559" mass="57820">MKEARGTAGAAITEAKVLGSQLIIRSLHRLGVKTLFSLSGNQIMPLYDACLDAGIRIIHVRHEAAAVFMADAWAQITGELGVAMLTAAPGITNGLAPLYSASQAESPVLLISGDSPVAEDGSGAFQELDQVSITRPLTKLSLRPLSVAELYPALDSAVAEALAPRRGPVHLALPFDLLTAETGLAELPAATANRAASSLDTDCLETLATLLDSAEQPLVLAGPAGARPHLRSARTALEETLGLRIIPMESPRGLKDPSVGALAELIPHADLIVLAGKCLDFTLGFGGTGALGRDARVAVIDPDPGMLERARRLLGERLVLAIQGEPFAALSAMRAAAPRAGRDAWRARVDEALRNRAGKGPSVPAGGALNPRALCETVQAFLACAPDPVLICDGGEFGQWAQAFCQAPVRIINGMSGAIGAGICYAIAAKIARPDATVVVLMGDGTAGFHLMELDTAVRENAAVIAVIGNDLRWNAEHLIQVRTYGPQRLIGCELSPTARYHDVASALGGAGFAAQDAESLGTALRQAACSGRPSCINVSMAGEAAPVFSASTQSATGH</sequence>
<dbReference type="PANTHER" id="PTHR18968">
    <property type="entry name" value="THIAMINE PYROPHOSPHATE ENZYMES"/>
    <property type="match status" value="1"/>
</dbReference>
<feature type="domain" description="Thiamine pyrophosphate enzyme TPP-binding" evidence="4">
    <location>
        <begin position="393"/>
        <end position="539"/>
    </location>
</feature>
<evidence type="ECO:0000313" key="7">
    <source>
        <dbReference type="Proteomes" id="UP000289184"/>
    </source>
</evidence>
<protein>
    <submittedName>
        <fullName evidence="6">Acetolactate synthase large subunit IlvG</fullName>
        <ecNumber evidence="6">2.2.1.6</ecNumber>
    </submittedName>
</protein>
<dbReference type="InterPro" id="IPR029035">
    <property type="entry name" value="DHS-like_NAD/FAD-binding_dom"/>
</dbReference>
<dbReference type="InterPro" id="IPR011766">
    <property type="entry name" value="TPP_enzyme_TPP-bd"/>
</dbReference>
<dbReference type="EMBL" id="UFQB01000004">
    <property type="protein sequence ID" value="SSW63637.1"/>
    <property type="molecule type" value="Genomic_DNA"/>
</dbReference>
<evidence type="ECO:0000256" key="3">
    <source>
        <dbReference type="ARBA" id="ARBA00023052"/>
    </source>
</evidence>
<feature type="domain" description="Thiamine pyrophosphate enzyme N-terminal TPP-binding" evidence="5">
    <location>
        <begin position="19"/>
        <end position="133"/>
    </location>
</feature>
<dbReference type="GO" id="GO:0030976">
    <property type="term" value="F:thiamine pyrophosphate binding"/>
    <property type="evidence" value="ECO:0007669"/>
    <property type="project" value="InterPro"/>
</dbReference>
<reference evidence="6 7" key="1">
    <citation type="submission" date="2018-07" db="EMBL/GenBank/DDBJ databases">
        <authorList>
            <person name="Peeters C."/>
        </authorList>
    </citation>
    <scope>NUCLEOTIDE SEQUENCE [LARGE SCALE GENOMIC DNA]</scope>
    <source>
        <strain evidence="6 7">LMG 3411</strain>
    </source>
</reference>
<keyword evidence="7" id="KW-1185">Reference proteome</keyword>
<dbReference type="CDD" id="cd07035">
    <property type="entry name" value="TPP_PYR_POX_like"/>
    <property type="match status" value="1"/>
</dbReference>
<dbReference type="SUPFAM" id="SSF52518">
    <property type="entry name" value="Thiamin diphosphate-binding fold (THDP-binding)"/>
    <property type="match status" value="2"/>
</dbReference>
<keyword evidence="6" id="KW-0808">Transferase</keyword>
<dbReference type="Pfam" id="PF02776">
    <property type="entry name" value="TPP_enzyme_N"/>
    <property type="match status" value="1"/>
</dbReference>
<dbReference type="FunFam" id="3.40.50.970:FF:000007">
    <property type="entry name" value="Acetolactate synthase"/>
    <property type="match status" value="1"/>
</dbReference>
<dbReference type="GO" id="GO:0050660">
    <property type="term" value="F:flavin adenine dinucleotide binding"/>
    <property type="evidence" value="ECO:0007669"/>
    <property type="project" value="TreeGrafter"/>
</dbReference>
<accession>A0A446C6X4</accession>
<dbReference type="InterPro" id="IPR045229">
    <property type="entry name" value="TPP_enz"/>
</dbReference>
<proteinExistence type="inferred from homology"/>
<dbReference type="SUPFAM" id="SSF52467">
    <property type="entry name" value="DHS-like NAD/FAD-binding domain"/>
    <property type="match status" value="1"/>
</dbReference>
<keyword evidence="3" id="KW-0786">Thiamine pyrophosphate</keyword>
<gene>
    <name evidence="6" type="primary">ilvG_2</name>
    <name evidence="6" type="ORF">AGI3411_01236</name>
</gene>
<dbReference type="Gene3D" id="3.40.50.1220">
    <property type="entry name" value="TPP-binding domain"/>
    <property type="match status" value="1"/>
</dbReference>
<dbReference type="PANTHER" id="PTHR18968:SF166">
    <property type="entry name" value="2-HYDROXYACYL-COA LYASE 2"/>
    <property type="match status" value="1"/>
</dbReference>
<evidence type="ECO:0000313" key="6">
    <source>
        <dbReference type="EMBL" id="SSW63637.1"/>
    </source>
</evidence>
<dbReference type="GO" id="GO:0003984">
    <property type="term" value="F:acetolactate synthase activity"/>
    <property type="evidence" value="ECO:0007669"/>
    <property type="project" value="UniProtKB-EC"/>
</dbReference>
<dbReference type="InterPro" id="IPR012001">
    <property type="entry name" value="Thiamin_PyroP_enz_TPP-bd_dom"/>
</dbReference>
<evidence type="ECO:0000259" key="5">
    <source>
        <dbReference type="Pfam" id="PF02776"/>
    </source>
</evidence>
<dbReference type="Proteomes" id="UP000289184">
    <property type="component" value="Unassembled WGS sequence"/>
</dbReference>
<evidence type="ECO:0000259" key="4">
    <source>
        <dbReference type="Pfam" id="PF02775"/>
    </source>
</evidence>
<evidence type="ECO:0000256" key="2">
    <source>
        <dbReference type="ARBA" id="ARBA00007812"/>
    </source>
</evidence>
<comment type="similarity">
    <text evidence="2">Belongs to the TPP enzyme family.</text>
</comment>
<dbReference type="GO" id="GO:0005948">
    <property type="term" value="C:acetolactate synthase complex"/>
    <property type="evidence" value="ECO:0007669"/>
    <property type="project" value="TreeGrafter"/>
</dbReference>
<dbReference type="GO" id="GO:0009097">
    <property type="term" value="P:isoleucine biosynthetic process"/>
    <property type="evidence" value="ECO:0007669"/>
    <property type="project" value="TreeGrafter"/>
</dbReference>
<name>A0A446C6X4_9BURK</name>
<dbReference type="EC" id="2.2.1.6" evidence="6"/>